<dbReference type="OrthoDB" id="2618192at2759"/>
<dbReference type="AlphaFoldDB" id="A0A0C9TYB1"/>
<evidence type="ECO:0008006" key="4">
    <source>
        <dbReference type="Google" id="ProtNLM"/>
    </source>
</evidence>
<dbReference type="Proteomes" id="UP000053647">
    <property type="component" value="Unassembled WGS sequence"/>
</dbReference>
<dbReference type="EMBL" id="KN819337">
    <property type="protein sequence ID" value="KIJ15288.1"/>
    <property type="molecule type" value="Genomic_DNA"/>
</dbReference>
<gene>
    <name evidence="2" type="ORF">PAXINDRAFT_11826</name>
</gene>
<evidence type="ECO:0000313" key="3">
    <source>
        <dbReference type="Proteomes" id="UP000053647"/>
    </source>
</evidence>
<accession>A0A0C9TYB1</accession>
<name>A0A0C9TYB1_PAXIN</name>
<reference evidence="2 3" key="1">
    <citation type="submission" date="2014-06" db="EMBL/GenBank/DDBJ databases">
        <authorList>
            <consortium name="DOE Joint Genome Institute"/>
            <person name="Kuo A."/>
            <person name="Kohler A."/>
            <person name="Nagy L.G."/>
            <person name="Floudas D."/>
            <person name="Copeland A."/>
            <person name="Barry K.W."/>
            <person name="Cichocki N."/>
            <person name="Veneault-Fourrey C."/>
            <person name="LaButti K."/>
            <person name="Lindquist E.A."/>
            <person name="Lipzen A."/>
            <person name="Lundell T."/>
            <person name="Morin E."/>
            <person name="Murat C."/>
            <person name="Sun H."/>
            <person name="Tunlid A."/>
            <person name="Henrissat B."/>
            <person name="Grigoriev I.V."/>
            <person name="Hibbett D.S."/>
            <person name="Martin F."/>
            <person name="Nordberg H.P."/>
            <person name="Cantor M.N."/>
            <person name="Hua S.X."/>
        </authorList>
    </citation>
    <scope>NUCLEOTIDE SEQUENCE [LARGE SCALE GENOMIC DNA]</scope>
    <source>
        <strain evidence="2 3">ATCC 200175</strain>
    </source>
</reference>
<evidence type="ECO:0000313" key="2">
    <source>
        <dbReference type="EMBL" id="KIJ15288.1"/>
    </source>
</evidence>
<dbReference type="HOGENOM" id="CLU_373420_0_0_1"/>
<evidence type="ECO:0000256" key="1">
    <source>
        <dbReference type="SAM" id="Phobius"/>
    </source>
</evidence>
<keyword evidence="1" id="KW-0812">Transmembrane</keyword>
<dbReference type="InterPro" id="IPR040521">
    <property type="entry name" value="KDZ"/>
</dbReference>
<feature type="transmembrane region" description="Helical" evidence="1">
    <location>
        <begin position="152"/>
        <end position="170"/>
    </location>
</feature>
<organism evidence="2 3">
    <name type="scientific">Paxillus involutus ATCC 200175</name>
    <dbReference type="NCBI Taxonomy" id="664439"/>
    <lineage>
        <taxon>Eukaryota</taxon>
        <taxon>Fungi</taxon>
        <taxon>Dikarya</taxon>
        <taxon>Basidiomycota</taxon>
        <taxon>Agaricomycotina</taxon>
        <taxon>Agaricomycetes</taxon>
        <taxon>Agaricomycetidae</taxon>
        <taxon>Boletales</taxon>
        <taxon>Paxilineae</taxon>
        <taxon>Paxillaceae</taxon>
        <taxon>Paxillus</taxon>
    </lineage>
</organism>
<protein>
    <recommendedName>
        <fullName evidence="4">CxC2-like cysteine cluster KDZ transposase-associated domain-containing protein</fullName>
    </recommendedName>
</protein>
<reference evidence="3" key="2">
    <citation type="submission" date="2015-01" db="EMBL/GenBank/DDBJ databases">
        <title>Evolutionary Origins and Diversification of the Mycorrhizal Mutualists.</title>
        <authorList>
            <consortium name="DOE Joint Genome Institute"/>
            <consortium name="Mycorrhizal Genomics Consortium"/>
            <person name="Kohler A."/>
            <person name="Kuo A."/>
            <person name="Nagy L.G."/>
            <person name="Floudas D."/>
            <person name="Copeland A."/>
            <person name="Barry K.W."/>
            <person name="Cichocki N."/>
            <person name="Veneault-Fourrey C."/>
            <person name="LaButti K."/>
            <person name="Lindquist E.A."/>
            <person name="Lipzen A."/>
            <person name="Lundell T."/>
            <person name="Morin E."/>
            <person name="Murat C."/>
            <person name="Riley R."/>
            <person name="Ohm R."/>
            <person name="Sun H."/>
            <person name="Tunlid A."/>
            <person name="Henrissat B."/>
            <person name="Grigoriev I.V."/>
            <person name="Hibbett D.S."/>
            <person name="Martin F."/>
        </authorList>
    </citation>
    <scope>NUCLEOTIDE SEQUENCE [LARGE SCALE GENOMIC DNA]</scope>
    <source>
        <strain evidence="3">ATCC 200175</strain>
    </source>
</reference>
<keyword evidence="1" id="KW-1133">Transmembrane helix</keyword>
<keyword evidence="1" id="KW-0472">Membrane</keyword>
<dbReference type="Pfam" id="PF18758">
    <property type="entry name" value="KDZ"/>
    <property type="match status" value="1"/>
</dbReference>
<keyword evidence="3" id="KW-1185">Reference proteome</keyword>
<sequence>MYPSAFLRMIRQFQHTKLMKMAGKGNIADRIRTTKPGELAVLFLYYLTLALDANFRLKNRNRSSDVADPGLHTGLAYFVPNDPYKDHILKFATQNDISMCSGFKSLVHAETKFSTGLRVTGVGLCLCARHEFVCPIGVGDLQKGERYCNMDYIFFSSLLPVLFLSVVVSYDITCQWKINLFKRMEQLPELLWLPLALATSSFLFGIPKFHAPAHAAACATPHSLNLMPGVGRTDEMGPGQDTIASTITLAITTGESVLLRQRYILALSECERHQIALEEFNLSVDAAHREEWTKMIEDWDAVKSNPNPYIATKTLKRKYMPSSQMRKERPPPEASPVVIKLAQAPSQCLASDIKNKTALSANQHTNVQQRRAALHHQIHNFHSIQAVYMVDIEDITNRNLDDLDAKPEEITLWLPSTLQPATRTAICMNDISIVEEKLREAQCHDALIQLQNYLHTKSHCVKYRNLHICGQRANTCAHALIDSLLHKIDCAAWKYRVAHAVLLSLRGPGSWERELRTLQAKDICGPNATTSGDIDDANIPSTQATLRIEWAKARARGARWTEEVVLLKEEMHHMRKFLQWRAEWWQEQCQPLPTIKFVIPGSSGKLPTDIGMPSGGSLTTDQWLLLSTIYGPIIIPQLWAACLPKDVDEEVLRHCVAVVEKMEVKKQEEANHKAINKQAIEDAKKLGKEAVTTEQARIARENVALAEAKKQEKVQQMAAKQADKARLATEKKARNAELKVRISI</sequence>
<proteinExistence type="predicted"/>